<organism evidence="1 2">
    <name type="scientific">Photobacterium damselae</name>
    <dbReference type="NCBI Taxonomy" id="38293"/>
    <lineage>
        <taxon>Bacteria</taxon>
        <taxon>Pseudomonadati</taxon>
        <taxon>Pseudomonadota</taxon>
        <taxon>Gammaproteobacteria</taxon>
        <taxon>Vibrionales</taxon>
        <taxon>Vibrionaceae</taxon>
        <taxon>Photobacterium</taxon>
    </lineage>
</organism>
<evidence type="ECO:0000313" key="1">
    <source>
        <dbReference type="EMBL" id="SPY27811.1"/>
    </source>
</evidence>
<accession>A0A2T3QPQ8</accession>
<protein>
    <submittedName>
        <fullName evidence="1">Uncharacterized protein</fullName>
    </submittedName>
</protein>
<dbReference type="AlphaFoldDB" id="A0A2T3QPQ8"/>
<dbReference type="RefSeq" id="WP_036764113.1">
    <property type="nucleotide sequence ID" value="NZ_CP018297.1"/>
</dbReference>
<reference evidence="1 2" key="1">
    <citation type="submission" date="2018-06" db="EMBL/GenBank/DDBJ databases">
        <authorList>
            <consortium name="Pathogen Informatics"/>
            <person name="Doyle S."/>
        </authorList>
    </citation>
    <scope>NUCLEOTIDE SEQUENCE [LARGE SCALE GENOMIC DNA]</scope>
    <source>
        <strain evidence="1 2">NCTC11647</strain>
    </source>
</reference>
<name>A0A2T3QPQ8_PHODM</name>
<evidence type="ECO:0000313" key="2">
    <source>
        <dbReference type="Proteomes" id="UP000251647"/>
    </source>
</evidence>
<gene>
    <name evidence="1" type="ORF">NCTC11647_00874</name>
</gene>
<sequence length="111" mass="13034">MDAHYQQRLNAAFRQLQGVRITNYDPIVDRLFRRIGIYLPPSYYRHPLSNLAIFGVMYWPLFFVLNILFVPVASAALYSLIPSLLLSSLLTAYFYWAQCINDLTEWQQLDL</sequence>
<dbReference type="EMBL" id="UATL01000001">
    <property type="protein sequence ID" value="SPY27811.1"/>
    <property type="molecule type" value="Genomic_DNA"/>
</dbReference>
<dbReference type="InterPro" id="IPR045644">
    <property type="entry name" value="DUF6404"/>
</dbReference>
<proteinExistence type="predicted"/>
<dbReference type="Pfam" id="PF19942">
    <property type="entry name" value="DUF6404"/>
    <property type="match status" value="1"/>
</dbReference>
<dbReference type="Proteomes" id="UP000251647">
    <property type="component" value="Unassembled WGS sequence"/>
</dbReference>
<dbReference type="OrthoDB" id="7870117at2"/>